<dbReference type="AlphaFoldDB" id="A0A409WPJ2"/>
<keyword evidence="2" id="KW-1185">Reference proteome</keyword>
<gene>
    <name evidence="1" type="ORF">CVT25_001732</name>
</gene>
<dbReference type="STRING" id="93625.A0A409WPJ2"/>
<evidence type="ECO:0000313" key="2">
    <source>
        <dbReference type="Proteomes" id="UP000283269"/>
    </source>
</evidence>
<name>A0A409WPJ2_PSICY</name>
<protein>
    <submittedName>
        <fullName evidence="1">Uncharacterized protein</fullName>
    </submittedName>
</protein>
<dbReference type="EMBL" id="NHYD01003330">
    <property type="protein sequence ID" value="PPQ80428.1"/>
    <property type="molecule type" value="Genomic_DNA"/>
</dbReference>
<organism evidence="1 2">
    <name type="scientific">Psilocybe cyanescens</name>
    <dbReference type="NCBI Taxonomy" id="93625"/>
    <lineage>
        <taxon>Eukaryota</taxon>
        <taxon>Fungi</taxon>
        <taxon>Dikarya</taxon>
        <taxon>Basidiomycota</taxon>
        <taxon>Agaricomycotina</taxon>
        <taxon>Agaricomycetes</taxon>
        <taxon>Agaricomycetidae</taxon>
        <taxon>Agaricales</taxon>
        <taxon>Agaricineae</taxon>
        <taxon>Strophariaceae</taxon>
        <taxon>Psilocybe</taxon>
    </lineage>
</organism>
<sequence length="137" mass="15609">MAVFKERLQGDWNAVIKALDILQKAEHAHINYQDFVCQLYLRDVFVMDSMKPTKDILKVLEDTNVNKLWTPILRCYSQAQTYHGETHDVYSSIRPIFGYIVVSTVAGESSISINEDLRGWDGDSDLILSSTLKSQPV</sequence>
<proteinExistence type="predicted"/>
<dbReference type="Proteomes" id="UP000283269">
    <property type="component" value="Unassembled WGS sequence"/>
</dbReference>
<evidence type="ECO:0000313" key="1">
    <source>
        <dbReference type="EMBL" id="PPQ80428.1"/>
    </source>
</evidence>
<dbReference type="InParanoid" id="A0A409WPJ2"/>
<reference evidence="1 2" key="1">
    <citation type="journal article" date="2018" name="Evol. Lett.">
        <title>Horizontal gene cluster transfer increased hallucinogenic mushroom diversity.</title>
        <authorList>
            <person name="Reynolds H.T."/>
            <person name="Vijayakumar V."/>
            <person name="Gluck-Thaler E."/>
            <person name="Korotkin H.B."/>
            <person name="Matheny P.B."/>
            <person name="Slot J.C."/>
        </authorList>
    </citation>
    <scope>NUCLEOTIDE SEQUENCE [LARGE SCALE GENOMIC DNA]</scope>
    <source>
        <strain evidence="1 2">2631</strain>
    </source>
</reference>
<accession>A0A409WPJ2</accession>
<comment type="caution">
    <text evidence="1">The sequence shown here is derived from an EMBL/GenBank/DDBJ whole genome shotgun (WGS) entry which is preliminary data.</text>
</comment>